<proteinExistence type="predicted"/>
<protein>
    <submittedName>
        <fullName evidence="3">Clavaminate synthase-like protein</fullName>
    </submittedName>
</protein>
<dbReference type="EMBL" id="LSMT01000319">
    <property type="protein sequence ID" value="PFX20392.1"/>
    <property type="molecule type" value="Genomic_DNA"/>
</dbReference>
<sequence>MLGSTFPRNLTKLKTGSSRISTGWPWYNHTVRLGSWSKYNFSTHAGSHDDIKTSTSHFSPIPLQELALGYNPQIKGRPYLPGSTSGGFPEFLPGPQEGSSFPKAYEVKNSQQYDVKGWSLVCRQLIDEELAIHGAILIRNLPLSSMGDFQNFLQNLNFKFFEHGVTGYRTPLGGHVYTASDDPPEVTIEPHNECSYSPLFPKKIVMFCLREPNPSCGGETVLLKSQDLTASLDPKVIQKFEAKKIRYQAFLPNKDTGAGLQKSWQDRFWMDDPKEVQTILELNGWSYSWDKGKNLRYWYLNSPVIQHPITGEKIWFNQITSYNASYFRALPLYENTGDSMKDDQFPFHCYYGDGSDIEPEVLQHIREVMWSYAVGFWWRTFDVAVLDNQQVLHGRMGWTGDRKLVTSLIAE</sequence>
<evidence type="ECO:0000313" key="4">
    <source>
        <dbReference type="Proteomes" id="UP000225706"/>
    </source>
</evidence>
<dbReference type="OrthoDB" id="408743at2759"/>
<dbReference type="STRING" id="50429.A0A2B4RW03"/>
<evidence type="ECO:0000259" key="2">
    <source>
        <dbReference type="Pfam" id="PF02668"/>
    </source>
</evidence>
<dbReference type="InterPro" id="IPR050411">
    <property type="entry name" value="AlphaKG_dependent_hydroxylases"/>
</dbReference>
<accession>A0A2B4RW03</accession>
<evidence type="ECO:0000313" key="3">
    <source>
        <dbReference type="EMBL" id="PFX20392.1"/>
    </source>
</evidence>
<dbReference type="InterPro" id="IPR042098">
    <property type="entry name" value="TauD-like_sf"/>
</dbReference>
<dbReference type="InterPro" id="IPR003819">
    <property type="entry name" value="TauD/TfdA-like"/>
</dbReference>
<name>A0A2B4RW03_STYPI</name>
<reference evidence="4" key="1">
    <citation type="journal article" date="2017" name="bioRxiv">
        <title>Comparative analysis of the genomes of Stylophora pistillata and Acropora digitifera provides evidence for extensive differences between species of corals.</title>
        <authorList>
            <person name="Voolstra C.R."/>
            <person name="Li Y."/>
            <person name="Liew Y.J."/>
            <person name="Baumgarten S."/>
            <person name="Zoccola D."/>
            <person name="Flot J.-F."/>
            <person name="Tambutte S."/>
            <person name="Allemand D."/>
            <person name="Aranda M."/>
        </authorList>
    </citation>
    <scope>NUCLEOTIDE SEQUENCE [LARGE SCALE GENOMIC DNA]</scope>
</reference>
<dbReference type="Pfam" id="PF02668">
    <property type="entry name" value="TauD"/>
    <property type="match status" value="1"/>
</dbReference>
<dbReference type="Proteomes" id="UP000225706">
    <property type="component" value="Unassembled WGS sequence"/>
</dbReference>
<dbReference type="GO" id="GO:0016491">
    <property type="term" value="F:oxidoreductase activity"/>
    <property type="evidence" value="ECO:0007669"/>
    <property type="project" value="UniProtKB-KW"/>
</dbReference>
<keyword evidence="4" id="KW-1185">Reference proteome</keyword>
<dbReference type="PANTHER" id="PTHR10696:SF21">
    <property type="entry name" value="TAUD_TFDA-LIKE DOMAIN-CONTAINING PROTEIN"/>
    <property type="match status" value="1"/>
</dbReference>
<evidence type="ECO:0000256" key="1">
    <source>
        <dbReference type="ARBA" id="ARBA00023002"/>
    </source>
</evidence>
<dbReference type="PANTHER" id="PTHR10696">
    <property type="entry name" value="GAMMA-BUTYROBETAINE HYDROXYLASE-RELATED"/>
    <property type="match status" value="1"/>
</dbReference>
<gene>
    <name evidence="3" type="ORF">AWC38_SpisGene15175</name>
</gene>
<keyword evidence="1" id="KW-0560">Oxidoreductase</keyword>
<comment type="caution">
    <text evidence="3">The sequence shown here is derived from an EMBL/GenBank/DDBJ whole genome shotgun (WGS) entry which is preliminary data.</text>
</comment>
<dbReference type="Gene3D" id="3.60.130.10">
    <property type="entry name" value="Clavaminate synthase-like"/>
    <property type="match status" value="1"/>
</dbReference>
<dbReference type="SUPFAM" id="SSF51197">
    <property type="entry name" value="Clavaminate synthase-like"/>
    <property type="match status" value="1"/>
</dbReference>
<dbReference type="AlphaFoldDB" id="A0A2B4RW03"/>
<feature type="domain" description="TauD/TfdA-like" evidence="2">
    <location>
        <begin position="122"/>
        <end position="405"/>
    </location>
</feature>
<organism evidence="3 4">
    <name type="scientific">Stylophora pistillata</name>
    <name type="common">Smooth cauliflower coral</name>
    <dbReference type="NCBI Taxonomy" id="50429"/>
    <lineage>
        <taxon>Eukaryota</taxon>
        <taxon>Metazoa</taxon>
        <taxon>Cnidaria</taxon>
        <taxon>Anthozoa</taxon>
        <taxon>Hexacorallia</taxon>
        <taxon>Scleractinia</taxon>
        <taxon>Astrocoeniina</taxon>
        <taxon>Pocilloporidae</taxon>
        <taxon>Stylophora</taxon>
    </lineage>
</organism>